<comment type="caution">
    <text evidence="1">The sequence shown here is derived from an EMBL/GenBank/DDBJ whole genome shotgun (WGS) entry which is preliminary data.</text>
</comment>
<protein>
    <submittedName>
        <fullName evidence="1">Uncharacterized protein</fullName>
    </submittedName>
</protein>
<reference evidence="2" key="1">
    <citation type="submission" date="2017-09" db="EMBL/GenBank/DDBJ databases">
        <title>Depth-based differentiation of microbial function through sediment-hosted aquifers and enrichment of novel symbionts in the deep terrestrial subsurface.</title>
        <authorList>
            <person name="Probst A.J."/>
            <person name="Ladd B."/>
            <person name="Jarett J.K."/>
            <person name="Geller-Mcgrath D.E."/>
            <person name="Sieber C.M.K."/>
            <person name="Emerson J.B."/>
            <person name="Anantharaman K."/>
            <person name="Thomas B.C."/>
            <person name="Malmstrom R."/>
            <person name="Stieglmeier M."/>
            <person name="Klingl A."/>
            <person name="Woyke T."/>
            <person name="Ryan C.M."/>
            <person name="Banfield J.F."/>
        </authorList>
    </citation>
    <scope>NUCLEOTIDE SEQUENCE [LARGE SCALE GENOMIC DNA]</scope>
</reference>
<sequence>MIVVVSPASKNVVAAETTQQVKATFSNPVSLSEFANIARQYGVKPVELHYTLGDIQGGYTVKSGESIDEALAKFADAHSTFLSVAIAKTEKEINDAKDEATLQRVSALLNQLQTAQFKTNEGGLKIDSIETDGNQSVKELEKAGFVKDIEPVQKVSDKVSAQLNKALSYVKNAFVGVANASLYHESWAPYGGGSDVNQSYTYQTLYFNNISAYGSADTYEHETQVYDKNFANYAGYWSSNMPSAYYDTPFSDSIDNFTIGTFTGASLQTYTQYYTYMSLSAGSASSATVRIKGQKGHRSPSWCYSTWCVFPDATTGLMATFTAPAGMSWQY</sequence>
<evidence type="ECO:0000313" key="1">
    <source>
        <dbReference type="EMBL" id="PIU98377.1"/>
    </source>
</evidence>
<organism evidence="1 2">
    <name type="scientific">Candidatus Wolfebacteria bacterium CG03_land_8_20_14_0_80_40_12</name>
    <dbReference type="NCBI Taxonomy" id="1975069"/>
    <lineage>
        <taxon>Bacteria</taxon>
        <taxon>Candidatus Wolfeibacteriota</taxon>
    </lineage>
</organism>
<evidence type="ECO:0000313" key="2">
    <source>
        <dbReference type="Proteomes" id="UP000228949"/>
    </source>
</evidence>
<dbReference type="EMBL" id="PEVJ01000042">
    <property type="protein sequence ID" value="PIU98377.1"/>
    <property type="molecule type" value="Genomic_DNA"/>
</dbReference>
<dbReference type="AlphaFoldDB" id="A0A2M7B5J5"/>
<accession>A0A2M7B5J5</accession>
<proteinExistence type="predicted"/>
<name>A0A2M7B5J5_9BACT</name>
<gene>
    <name evidence="1" type="ORF">COS61_01780</name>
</gene>
<dbReference type="Proteomes" id="UP000228949">
    <property type="component" value="Unassembled WGS sequence"/>
</dbReference>